<protein>
    <submittedName>
        <fullName evidence="1">Glutaredoxin family protein</fullName>
    </submittedName>
</protein>
<dbReference type="AlphaFoldDB" id="A0A9X3IQ29"/>
<proteinExistence type="predicted"/>
<dbReference type="EMBL" id="JAPNOA010000005">
    <property type="protein sequence ID" value="MCY0963727.1"/>
    <property type="molecule type" value="Genomic_DNA"/>
</dbReference>
<organism evidence="1 2">
    <name type="scientific">Parathalassolituus penaei</name>
    <dbReference type="NCBI Taxonomy" id="2997323"/>
    <lineage>
        <taxon>Bacteria</taxon>
        <taxon>Pseudomonadati</taxon>
        <taxon>Pseudomonadota</taxon>
        <taxon>Gammaproteobacteria</taxon>
        <taxon>Oceanospirillales</taxon>
        <taxon>Oceanospirillaceae</taxon>
        <taxon>Parathalassolituus</taxon>
    </lineage>
</organism>
<dbReference type="InterPro" id="IPR008554">
    <property type="entry name" value="Glutaredoxin-like"/>
</dbReference>
<dbReference type="SUPFAM" id="SSF52833">
    <property type="entry name" value="Thioredoxin-like"/>
    <property type="match status" value="1"/>
</dbReference>
<dbReference type="Pfam" id="PF05768">
    <property type="entry name" value="Glrx-like"/>
    <property type="match status" value="1"/>
</dbReference>
<evidence type="ECO:0000313" key="2">
    <source>
        <dbReference type="Proteomes" id="UP001150830"/>
    </source>
</evidence>
<dbReference type="InterPro" id="IPR036249">
    <property type="entry name" value="Thioredoxin-like_sf"/>
</dbReference>
<dbReference type="RefSeq" id="WP_283171947.1">
    <property type="nucleotide sequence ID" value="NZ_JAPNOA010000005.1"/>
</dbReference>
<dbReference type="Proteomes" id="UP001150830">
    <property type="component" value="Unassembled WGS sequence"/>
</dbReference>
<gene>
    <name evidence="1" type="ORF">OUO13_00820</name>
</gene>
<name>A0A9X3IQ29_9GAMM</name>
<keyword evidence="2" id="KW-1185">Reference proteome</keyword>
<comment type="caution">
    <text evidence="1">The sequence shown here is derived from an EMBL/GenBank/DDBJ whole genome shotgun (WGS) entry which is preliminary data.</text>
</comment>
<evidence type="ECO:0000313" key="1">
    <source>
        <dbReference type="EMBL" id="MCY0963727.1"/>
    </source>
</evidence>
<accession>A0A9X3IQ29</accession>
<dbReference type="Gene3D" id="3.40.30.10">
    <property type="entry name" value="Glutaredoxin"/>
    <property type="match status" value="1"/>
</dbReference>
<sequence>MLELTLLGTEGCHLCELAQQVLIQCSVYRTDLSVYLEDIGESEVDIERYGVRIPVLRHDQSGAELDWPFDVSTCLEWLQAVAPVNP</sequence>
<reference evidence="1" key="1">
    <citation type="submission" date="2022-11" db="EMBL/GenBank/DDBJ databases">
        <title>Parathalassolutuus dongxingensis gen. nov., sp. nov., a novel member of family Oceanospirillaceae isolated from a coastal shrimp pond in Guangxi, China.</title>
        <authorList>
            <person name="Chen H."/>
        </authorList>
    </citation>
    <scope>NUCLEOTIDE SEQUENCE</scope>
    <source>
        <strain evidence="1">G-43</strain>
    </source>
</reference>